<dbReference type="EMBL" id="CP096983">
    <property type="protein sequence ID" value="URZ10361.1"/>
    <property type="molecule type" value="Genomic_DNA"/>
</dbReference>
<gene>
    <name evidence="11" type="primary">ribE</name>
    <name evidence="11" type="ORF">CROST_010690</name>
</gene>
<keyword evidence="7" id="KW-0686">Riboflavin biosynthesis</keyword>
<evidence type="ECO:0000256" key="4">
    <source>
        <dbReference type="ARBA" id="ARBA00011233"/>
    </source>
</evidence>
<dbReference type="PIRSF" id="PIRSF000498">
    <property type="entry name" value="Riboflavin_syn_A"/>
    <property type="match status" value="1"/>
</dbReference>
<evidence type="ECO:0000256" key="8">
    <source>
        <dbReference type="ARBA" id="ARBA00022679"/>
    </source>
</evidence>
<dbReference type="GO" id="GO:0004746">
    <property type="term" value="F:riboflavin synthase activity"/>
    <property type="evidence" value="ECO:0007669"/>
    <property type="project" value="UniProtKB-UniRule"/>
</dbReference>
<dbReference type="Proteomes" id="UP000190951">
    <property type="component" value="Chromosome"/>
</dbReference>
<evidence type="ECO:0000256" key="9">
    <source>
        <dbReference type="ARBA" id="ARBA00022737"/>
    </source>
</evidence>
<evidence type="ECO:0000256" key="3">
    <source>
        <dbReference type="ARBA" id="ARBA00004887"/>
    </source>
</evidence>
<reference evidence="11 12" key="1">
    <citation type="submission" date="2022-04" db="EMBL/GenBank/DDBJ databases">
        <title>Genome sequence of C. roseum typestrain.</title>
        <authorList>
            <person name="Poehlein A."/>
            <person name="Schoch T."/>
            <person name="Duerre P."/>
            <person name="Daniel R."/>
        </authorList>
    </citation>
    <scope>NUCLEOTIDE SEQUENCE [LARGE SCALE GENOMIC DNA]</scope>
    <source>
        <strain evidence="11 12">DSM 7320</strain>
    </source>
</reference>
<dbReference type="SUPFAM" id="SSF63380">
    <property type="entry name" value="Riboflavin synthase domain-like"/>
    <property type="match status" value="2"/>
</dbReference>
<dbReference type="NCBIfam" id="NF006767">
    <property type="entry name" value="PRK09289.1"/>
    <property type="match status" value="1"/>
</dbReference>
<comment type="catalytic activity">
    <reaction evidence="1">
        <text>2 6,7-dimethyl-8-(1-D-ribityl)lumazine + H(+) = 5-amino-6-(D-ribitylamino)uracil + riboflavin</text>
        <dbReference type="Rhea" id="RHEA:20772"/>
        <dbReference type="ChEBI" id="CHEBI:15378"/>
        <dbReference type="ChEBI" id="CHEBI:15934"/>
        <dbReference type="ChEBI" id="CHEBI:57986"/>
        <dbReference type="ChEBI" id="CHEBI:58201"/>
        <dbReference type="EC" id="2.5.1.9"/>
    </reaction>
</comment>
<dbReference type="RefSeq" id="WP_077832377.1">
    <property type="nucleotide sequence ID" value="NZ_CP096983.1"/>
</dbReference>
<keyword evidence="8 11" id="KW-0808">Transferase</keyword>
<evidence type="ECO:0000256" key="7">
    <source>
        <dbReference type="ARBA" id="ARBA00022619"/>
    </source>
</evidence>
<dbReference type="CDD" id="cd00402">
    <property type="entry name" value="Riboflavin_synthase_like"/>
    <property type="match status" value="1"/>
</dbReference>
<dbReference type="InterPro" id="IPR017938">
    <property type="entry name" value="Riboflavin_synthase-like_b-brl"/>
</dbReference>
<sequence>MFTGLVEEVGEIKSIKKYGNSIRFAIKASNIMEEVKIGDSIAVNGVCLTITDCTRAEFDVMKETYKVTNLKDLAVGDKVNLERALALGDRFGGHIVTGHVDGIGIIDNIKKDEIAIEYKIKADKEILSELIYKGSVAIDGVSLTLGEVTEKYFKFYLIPHTQEKTILTEKSIGDKVNIECDIVGKYIQNIINVKNISTNNCMTKEFLKENGFY</sequence>
<comment type="pathway">
    <text evidence="3">Cofactor biosynthesis; riboflavin biosynthesis; riboflavin from 2-hydroxy-3-oxobutyl phosphate and 5-amino-6-(D-ribitylamino)uracil: step 2/2.</text>
</comment>
<organism evidence="11 12">
    <name type="scientific">Clostridium felsineum</name>
    <dbReference type="NCBI Taxonomy" id="36839"/>
    <lineage>
        <taxon>Bacteria</taxon>
        <taxon>Bacillati</taxon>
        <taxon>Bacillota</taxon>
        <taxon>Clostridia</taxon>
        <taxon>Eubacteriales</taxon>
        <taxon>Clostridiaceae</taxon>
        <taxon>Clostridium</taxon>
    </lineage>
</organism>
<name>A0A1S8L1Z1_9CLOT</name>
<dbReference type="STRING" id="84029.CROST_30850"/>
<dbReference type="FunFam" id="2.40.30.20:FF:000003">
    <property type="entry name" value="Riboflavin synthase, alpha subunit"/>
    <property type="match status" value="1"/>
</dbReference>
<dbReference type="InterPro" id="IPR023366">
    <property type="entry name" value="ATP_synth_asu-like_sf"/>
</dbReference>
<keyword evidence="12" id="KW-1185">Reference proteome</keyword>
<evidence type="ECO:0000256" key="1">
    <source>
        <dbReference type="ARBA" id="ARBA00000968"/>
    </source>
</evidence>
<accession>A0A1S8L1Z1</accession>
<comment type="subunit">
    <text evidence="4">Homotrimer.</text>
</comment>
<evidence type="ECO:0000313" key="12">
    <source>
        <dbReference type="Proteomes" id="UP000190951"/>
    </source>
</evidence>
<comment type="function">
    <text evidence="2">Catalyzes the dismutation of two molecules of 6,7-dimethyl-8-ribityllumazine, resulting in the formation of riboflavin and 5-amino-6-(D-ribitylamino)uracil.</text>
</comment>
<dbReference type="PROSITE" id="PS51177">
    <property type="entry name" value="LUMAZINE_BIND"/>
    <property type="match status" value="2"/>
</dbReference>
<dbReference type="Pfam" id="PF00677">
    <property type="entry name" value="Lum_binding"/>
    <property type="match status" value="2"/>
</dbReference>
<protein>
    <recommendedName>
        <fullName evidence="6 10">Riboflavin synthase</fullName>
        <ecNumber evidence="5 10">2.5.1.9</ecNumber>
    </recommendedName>
</protein>
<dbReference type="FunFam" id="2.40.30.20:FF:000004">
    <property type="entry name" value="Riboflavin synthase, alpha subunit"/>
    <property type="match status" value="1"/>
</dbReference>
<dbReference type="EC" id="2.5.1.9" evidence="5 10"/>
<dbReference type="InterPro" id="IPR001783">
    <property type="entry name" value="Lumazine-bd"/>
</dbReference>
<dbReference type="NCBIfam" id="NF009566">
    <property type="entry name" value="PRK13020.1"/>
    <property type="match status" value="1"/>
</dbReference>
<evidence type="ECO:0000256" key="6">
    <source>
        <dbReference type="ARBA" id="ARBA00013950"/>
    </source>
</evidence>
<evidence type="ECO:0000256" key="10">
    <source>
        <dbReference type="NCBIfam" id="TIGR00187"/>
    </source>
</evidence>
<evidence type="ECO:0000256" key="2">
    <source>
        <dbReference type="ARBA" id="ARBA00002803"/>
    </source>
</evidence>
<evidence type="ECO:0000256" key="5">
    <source>
        <dbReference type="ARBA" id="ARBA00012827"/>
    </source>
</evidence>
<dbReference type="InterPro" id="IPR026017">
    <property type="entry name" value="Lumazine-bd_dom"/>
</dbReference>
<dbReference type="PANTHER" id="PTHR21098:SF12">
    <property type="entry name" value="RIBOFLAVIN SYNTHASE"/>
    <property type="match status" value="1"/>
</dbReference>
<keyword evidence="9" id="KW-0677">Repeat</keyword>
<dbReference type="GO" id="GO:0009231">
    <property type="term" value="P:riboflavin biosynthetic process"/>
    <property type="evidence" value="ECO:0007669"/>
    <property type="project" value="UniProtKB-KW"/>
</dbReference>
<dbReference type="AlphaFoldDB" id="A0A1S8L1Z1"/>
<dbReference type="NCBIfam" id="TIGR00187">
    <property type="entry name" value="ribE"/>
    <property type="match status" value="1"/>
</dbReference>
<dbReference type="PANTHER" id="PTHR21098">
    <property type="entry name" value="RIBOFLAVIN SYNTHASE ALPHA CHAIN"/>
    <property type="match status" value="1"/>
</dbReference>
<evidence type="ECO:0000313" key="11">
    <source>
        <dbReference type="EMBL" id="URZ10361.1"/>
    </source>
</evidence>
<proteinExistence type="predicted"/>
<dbReference type="Gene3D" id="2.40.30.20">
    <property type="match status" value="2"/>
</dbReference>
<dbReference type="KEGG" id="crw:CROST_010690"/>